<protein>
    <submittedName>
        <fullName evidence="2">Uncharacterized protein</fullName>
    </submittedName>
</protein>
<name>A0A845G9L3_9BURK</name>
<reference evidence="2 3" key="1">
    <citation type="submission" date="2020-01" db="EMBL/GenBank/DDBJ databases">
        <title>Novel species isolated from a subtropical stream in China.</title>
        <authorList>
            <person name="Lu H."/>
        </authorList>
    </citation>
    <scope>NUCLEOTIDE SEQUENCE [LARGE SCALE GENOMIC DNA]</scope>
    <source>
        <strain evidence="2 3">FT82W</strain>
    </source>
</reference>
<sequence length="71" mass="7027">MDKPPERPEAGSEKPGADRAWRPRAGLLAVAVVLAVIGFGVLVYLVTTPDPGIAAASAPPQAPSGAPVAAG</sequence>
<evidence type="ECO:0000313" key="2">
    <source>
        <dbReference type="EMBL" id="MYM89468.1"/>
    </source>
</evidence>
<keyword evidence="1" id="KW-0472">Membrane</keyword>
<accession>A0A845G9L3</accession>
<comment type="caution">
    <text evidence="2">The sequence shown here is derived from an EMBL/GenBank/DDBJ whole genome shotgun (WGS) entry which is preliminary data.</text>
</comment>
<gene>
    <name evidence="2" type="ORF">GTP91_20110</name>
</gene>
<evidence type="ECO:0000313" key="3">
    <source>
        <dbReference type="Proteomes" id="UP000470302"/>
    </source>
</evidence>
<keyword evidence="1" id="KW-1133">Transmembrane helix</keyword>
<feature type="non-terminal residue" evidence="2">
    <location>
        <position position="71"/>
    </location>
</feature>
<feature type="transmembrane region" description="Helical" evidence="1">
    <location>
        <begin position="25"/>
        <end position="46"/>
    </location>
</feature>
<dbReference type="EMBL" id="WWCW01000075">
    <property type="protein sequence ID" value="MYM89468.1"/>
    <property type="molecule type" value="Genomic_DNA"/>
</dbReference>
<organism evidence="2 3">
    <name type="scientific">Duganella vulcania</name>
    <dbReference type="NCBI Taxonomy" id="2692166"/>
    <lineage>
        <taxon>Bacteria</taxon>
        <taxon>Pseudomonadati</taxon>
        <taxon>Pseudomonadota</taxon>
        <taxon>Betaproteobacteria</taxon>
        <taxon>Burkholderiales</taxon>
        <taxon>Oxalobacteraceae</taxon>
        <taxon>Telluria group</taxon>
        <taxon>Duganella</taxon>
    </lineage>
</organism>
<dbReference type="Proteomes" id="UP000470302">
    <property type="component" value="Unassembled WGS sequence"/>
</dbReference>
<dbReference type="AlphaFoldDB" id="A0A845G9L3"/>
<evidence type="ECO:0000256" key="1">
    <source>
        <dbReference type="SAM" id="Phobius"/>
    </source>
</evidence>
<proteinExistence type="predicted"/>
<keyword evidence="1" id="KW-0812">Transmembrane</keyword>